<evidence type="ECO:0000256" key="1">
    <source>
        <dbReference type="SAM" id="SignalP"/>
    </source>
</evidence>
<keyword evidence="1" id="KW-0732">Signal</keyword>
<feature type="domain" description="Tll0287-like" evidence="2">
    <location>
        <begin position="47"/>
        <end position="185"/>
    </location>
</feature>
<evidence type="ECO:0000313" key="4">
    <source>
        <dbReference type="Proteomes" id="UP000218113"/>
    </source>
</evidence>
<dbReference type="Proteomes" id="UP000218113">
    <property type="component" value="Unassembled WGS sequence"/>
</dbReference>
<proteinExistence type="predicted"/>
<evidence type="ECO:0000259" key="2">
    <source>
        <dbReference type="Pfam" id="PF11845"/>
    </source>
</evidence>
<dbReference type="InterPro" id="IPR021796">
    <property type="entry name" value="Tll0287-like_dom"/>
</dbReference>
<comment type="caution">
    <text evidence="3">The sequence shown here is derived from an EMBL/GenBank/DDBJ whole genome shotgun (WGS) entry which is preliminary data.</text>
</comment>
<dbReference type="Pfam" id="PF11845">
    <property type="entry name" value="Tll0287-like"/>
    <property type="match status" value="1"/>
</dbReference>
<accession>A0A2A4SLP6</accession>
<gene>
    <name evidence="3" type="ORF">COB67_13675</name>
</gene>
<feature type="chain" id="PRO_5012630483" description="Tll0287-like domain-containing protein" evidence="1">
    <location>
        <begin position="23"/>
        <end position="189"/>
    </location>
</feature>
<dbReference type="EMBL" id="NVSR01000169">
    <property type="protein sequence ID" value="PCI22024.1"/>
    <property type="molecule type" value="Genomic_DNA"/>
</dbReference>
<name>A0A2A4SLP6_9DELT</name>
<evidence type="ECO:0000313" key="3">
    <source>
        <dbReference type="EMBL" id="PCI22024.1"/>
    </source>
</evidence>
<feature type="signal peptide" evidence="1">
    <location>
        <begin position="1"/>
        <end position="22"/>
    </location>
</feature>
<protein>
    <recommendedName>
        <fullName evidence="2">Tll0287-like domain-containing protein</fullName>
    </recommendedName>
</protein>
<reference evidence="4" key="1">
    <citation type="submission" date="2017-08" db="EMBL/GenBank/DDBJ databases">
        <title>A dynamic microbial community with high functional redundancy inhabits the cold, oxic subseafloor aquifer.</title>
        <authorList>
            <person name="Tully B.J."/>
            <person name="Wheat C.G."/>
            <person name="Glazer B.T."/>
            <person name="Huber J.A."/>
        </authorList>
    </citation>
    <scope>NUCLEOTIDE SEQUENCE [LARGE SCALE GENOMIC DNA]</scope>
</reference>
<dbReference type="AlphaFoldDB" id="A0A2A4SLP6"/>
<organism evidence="3 4">
    <name type="scientific">SAR324 cluster bacterium</name>
    <dbReference type="NCBI Taxonomy" id="2024889"/>
    <lineage>
        <taxon>Bacteria</taxon>
        <taxon>Deltaproteobacteria</taxon>
        <taxon>SAR324 cluster</taxon>
    </lineage>
</organism>
<sequence length="189" mass="21091">MRKRIGLALLLGSFLVMGQGQAKDLQSQTQESRKIIKGFGGNLKKTLVKAMKAGGPVAAIEACNLQAMPMTQEVALKNNMKVGRTSLKIRNYQNNPDVWEREILHSFEQRQANGENPKKIDHAEIVTENGKQYFRYMKAIPTGKPCLSCHGDNLKPALSNKLTEKYPYDQALGYKLGEIRGAFTLIRAL</sequence>